<sequence length="443" mass="49232">MTALRLDTLSLRNFRCFEQCEIGFHPNLTVLVAENGSGKTAVLDAAGSALSVFVNALYPPEKIRRIERSDVRLIPGEARKMAPCLPTEYAVNATIQDKAVSWKSTVGTYGQKVRPSTRHFGPVKAAAQPFLTDSAILPLVAFYGTGRLWSEQRQTEFRRSSVANVEERVAGYADCLTSSSSFKGISTWFEHRFRQIAAPTYRESLQTNLAMIEGVKVATDTVLQPTGWSDLRWNDEFHTLTAKHETRGELPLSLLSDGVRTMLALVADVARRCASLNPQLKERATTETPGVLIIDEADMHLHPRWQQQVLGLLQRAFPALQIIVSTHSPHVLSTVDKSSIRVLNVQNGDVAIETPLLQTRGVESANVLAAVMDVDPVPQLEESSALSAYRKLIEAGKAEGPEAIALRKRLTAHYGERHPVMLECDRLRRFQRFRLAKSRPEDT</sequence>
<evidence type="ECO:0000313" key="3">
    <source>
        <dbReference type="EMBL" id="GAY20448.1"/>
    </source>
</evidence>
<accession>A0A292ZBE6</accession>
<feature type="domain" description="ATPase AAA-type core" evidence="1">
    <location>
        <begin position="216"/>
        <end position="333"/>
    </location>
</feature>
<dbReference type="GO" id="GO:0000731">
    <property type="term" value="P:DNA synthesis involved in DNA repair"/>
    <property type="evidence" value="ECO:0007669"/>
    <property type="project" value="TreeGrafter"/>
</dbReference>
<dbReference type="AlphaFoldDB" id="A0A292ZBE6"/>
<organism evidence="3 4">
    <name type="scientific">Sphingobium fuliginis (strain ATCC 27551)</name>
    <dbReference type="NCBI Taxonomy" id="336203"/>
    <lineage>
        <taxon>Bacteria</taxon>
        <taxon>Pseudomonadati</taxon>
        <taxon>Pseudomonadota</taxon>
        <taxon>Alphaproteobacteria</taxon>
        <taxon>Sphingomonadales</taxon>
        <taxon>Sphingomonadaceae</taxon>
        <taxon>Sphingobium</taxon>
    </lineage>
</organism>
<protein>
    <submittedName>
        <fullName evidence="3">ATP binding protein</fullName>
    </submittedName>
</protein>
<proteinExistence type="predicted"/>
<name>A0A292ZBE6_SPHSA</name>
<evidence type="ECO:0000259" key="2">
    <source>
        <dbReference type="Pfam" id="PF13476"/>
    </source>
</evidence>
<dbReference type="GO" id="GO:0005524">
    <property type="term" value="F:ATP binding"/>
    <property type="evidence" value="ECO:0007669"/>
    <property type="project" value="InterPro"/>
</dbReference>
<dbReference type="Pfam" id="PF13304">
    <property type="entry name" value="AAA_21"/>
    <property type="match status" value="1"/>
</dbReference>
<dbReference type="PANTHER" id="PTHR32182">
    <property type="entry name" value="DNA REPLICATION AND REPAIR PROTEIN RECF"/>
    <property type="match status" value="1"/>
</dbReference>
<dbReference type="PANTHER" id="PTHR32182:SF23">
    <property type="entry name" value="ATP BINDING PROTEIN"/>
    <property type="match status" value="1"/>
</dbReference>
<dbReference type="InterPro" id="IPR003959">
    <property type="entry name" value="ATPase_AAA_core"/>
</dbReference>
<dbReference type="InterPro" id="IPR027417">
    <property type="entry name" value="P-loop_NTPase"/>
</dbReference>
<reference evidence="3 4" key="1">
    <citation type="journal article" date="2013" name="Biodegradation">
        <title>Occurrence of 4-tert-butylphenol (4-t-BP) biodegradation in an aquatic sample caused by the presence of Spirodela polyrrhiza and isolation of a 4-t-BP-utilizing bacterium.</title>
        <authorList>
            <person name="Ogata Y."/>
            <person name="Toyama T."/>
            <person name="Yu N."/>
            <person name="Wang X."/>
            <person name="Sei K."/>
            <person name="Ike M."/>
        </authorList>
    </citation>
    <scope>NUCLEOTIDE SEQUENCE [LARGE SCALE GENOMIC DNA]</scope>
    <source>
        <strain evidence="3 4">OMI</strain>
    </source>
</reference>
<evidence type="ECO:0000259" key="1">
    <source>
        <dbReference type="Pfam" id="PF13304"/>
    </source>
</evidence>
<dbReference type="GO" id="GO:0016887">
    <property type="term" value="F:ATP hydrolysis activity"/>
    <property type="evidence" value="ECO:0007669"/>
    <property type="project" value="InterPro"/>
</dbReference>
<reference evidence="3 4" key="2">
    <citation type="journal article" date="2013" name="Environ. Sci. Technol.">
        <title>The 4-tert-butylphenol-utilizing bacterium Sphingobium fuliginis OMI can degrade bisphenols via phenolic ring hydroxylation and meta-cleavage pathway.</title>
        <authorList>
            <person name="Ogata Y."/>
            <person name="Goda S."/>
            <person name="Toyama T."/>
            <person name="Sei K."/>
            <person name="Ike M."/>
        </authorList>
    </citation>
    <scope>NUCLEOTIDE SEQUENCE [LARGE SCALE GENOMIC DNA]</scope>
    <source>
        <strain evidence="3 4">OMI</strain>
    </source>
</reference>
<dbReference type="EMBL" id="BEWI01000030">
    <property type="protein sequence ID" value="GAY20448.1"/>
    <property type="molecule type" value="Genomic_DNA"/>
</dbReference>
<dbReference type="Gene3D" id="3.40.50.300">
    <property type="entry name" value="P-loop containing nucleotide triphosphate hydrolases"/>
    <property type="match status" value="2"/>
</dbReference>
<feature type="domain" description="Rad50/SbcC-type AAA" evidence="2">
    <location>
        <begin position="9"/>
        <end position="174"/>
    </location>
</feature>
<comment type="caution">
    <text evidence="3">The sequence shown here is derived from an EMBL/GenBank/DDBJ whole genome shotgun (WGS) entry which is preliminary data.</text>
</comment>
<evidence type="ECO:0000313" key="4">
    <source>
        <dbReference type="Proteomes" id="UP000221538"/>
    </source>
</evidence>
<dbReference type="Proteomes" id="UP000221538">
    <property type="component" value="Unassembled WGS sequence"/>
</dbReference>
<dbReference type="SUPFAM" id="SSF52540">
    <property type="entry name" value="P-loop containing nucleoside triphosphate hydrolases"/>
    <property type="match status" value="1"/>
</dbReference>
<dbReference type="InterPro" id="IPR038729">
    <property type="entry name" value="Rad50/SbcC_AAA"/>
</dbReference>
<dbReference type="Pfam" id="PF13476">
    <property type="entry name" value="AAA_23"/>
    <property type="match status" value="1"/>
</dbReference>
<dbReference type="GO" id="GO:0006302">
    <property type="term" value="P:double-strand break repair"/>
    <property type="evidence" value="ECO:0007669"/>
    <property type="project" value="InterPro"/>
</dbReference>
<gene>
    <name evidence="3" type="ORF">SFOMI_0972</name>
</gene>
<dbReference type="RefSeq" id="WP_099185490.1">
    <property type="nucleotide sequence ID" value="NZ_BEWI01000030.1"/>
</dbReference>